<sequence>MSKEGSQLCSEKGIGNNGQRKFLATMFRGRNWRQWSKEGSGNYVPRKVLATMVKGKFWQLCSEEGIDNNGQRKVLVTMAGVGLGESDLRPNKRTSTALSTDGKIDTICGDDGYSKSVDFPLRKYQDIRKQ</sequence>
<proteinExistence type="predicted"/>
<keyword evidence="2" id="KW-1185">Reference proteome</keyword>
<dbReference type="AlphaFoldDB" id="A0A8X6I1G5"/>
<gene>
    <name evidence="1" type="ORF">TNCT_441981</name>
</gene>
<organism evidence="1 2">
    <name type="scientific">Trichonephila clavata</name>
    <name type="common">Joro spider</name>
    <name type="synonym">Nephila clavata</name>
    <dbReference type="NCBI Taxonomy" id="2740835"/>
    <lineage>
        <taxon>Eukaryota</taxon>
        <taxon>Metazoa</taxon>
        <taxon>Ecdysozoa</taxon>
        <taxon>Arthropoda</taxon>
        <taxon>Chelicerata</taxon>
        <taxon>Arachnida</taxon>
        <taxon>Araneae</taxon>
        <taxon>Araneomorphae</taxon>
        <taxon>Entelegynae</taxon>
        <taxon>Araneoidea</taxon>
        <taxon>Nephilidae</taxon>
        <taxon>Trichonephila</taxon>
    </lineage>
</organism>
<evidence type="ECO:0000313" key="2">
    <source>
        <dbReference type="Proteomes" id="UP000887116"/>
    </source>
</evidence>
<dbReference type="Proteomes" id="UP000887116">
    <property type="component" value="Unassembled WGS sequence"/>
</dbReference>
<dbReference type="EMBL" id="BMAO01039789">
    <property type="protein sequence ID" value="GFR33674.1"/>
    <property type="molecule type" value="Genomic_DNA"/>
</dbReference>
<name>A0A8X6I1G5_TRICU</name>
<reference evidence="1" key="1">
    <citation type="submission" date="2020-07" db="EMBL/GenBank/DDBJ databases">
        <title>Multicomponent nature underlies the extraordinary mechanical properties of spider dragline silk.</title>
        <authorList>
            <person name="Kono N."/>
            <person name="Nakamura H."/>
            <person name="Mori M."/>
            <person name="Yoshida Y."/>
            <person name="Ohtoshi R."/>
            <person name="Malay A.D."/>
            <person name="Moran D.A.P."/>
            <person name="Tomita M."/>
            <person name="Numata K."/>
            <person name="Arakawa K."/>
        </authorList>
    </citation>
    <scope>NUCLEOTIDE SEQUENCE</scope>
</reference>
<protein>
    <submittedName>
        <fullName evidence="1">Uncharacterized protein</fullName>
    </submittedName>
</protein>
<dbReference type="OrthoDB" id="10514405at2759"/>
<accession>A0A8X6I1G5</accession>
<evidence type="ECO:0000313" key="1">
    <source>
        <dbReference type="EMBL" id="GFR33674.1"/>
    </source>
</evidence>
<comment type="caution">
    <text evidence="1">The sequence shown here is derived from an EMBL/GenBank/DDBJ whole genome shotgun (WGS) entry which is preliminary data.</text>
</comment>